<reference evidence="1" key="1">
    <citation type="submission" date="2020-06" db="EMBL/GenBank/DDBJ databases">
        <title>Lateral gene transfer of anion-conducting channel rhodopsins between green algae and giant viruses.</title>
        <authorList>
            <person name="Rozenberg A."/>
            <person name="Oppermann J."/>
            <person name="Wietek J."/>
            <person name="Fernandez Lahore R.G."/>
            <person name="Sandaa R.-A."/>
            <person name="Bratbak G."/>
            <person name="Hegemann P."/>
            <person name="Beja O."/>
        </authorList>
    </citation>
    <scope>NUCLEOTIDE SEQUENCE</scope>
    <source>
        <strain evidence="1">01B</strain>
    </source>
</reference>
<protein>
    <submittedName>
        <fullName evidence="1">Uncharacterized protein</fullName>
    </submittedName>
</protein>
<gene>
    <name evidence="1" type="ORF">HWQ62_00479</name>
</gene>
<dbReference type="EMBL" id="MT663542">
    <property type="protein sequence ID" value="QOI90610.1"/>
    <property type="molecule type" value="Genomic_DNA"/>
</dbReference>
<proteinExistence type="predicted"/>
<organismHost>
    <name type="scientific">Pyramimonas plurioculata</name>
    <dbReference type="NCBI Taxonomy" id="36893"/>
</organismHost>
<sequence length="86" mass="10322">MYTTMFLLTSLTFFLAHFNHDKQFQNIKKNLYHSQPNISNIIHNQTFQISFTTKHFKYHSQPNISNIIHNQTFQISFTTKHFKTIS</sequence>
<organism evidence="1">
    <name type="scientific">Pyramimonas orientalis virus</name>
    <name type="common">PoV01</name>
    <dbReference type="NCBI Taxonomy" id="455367"/>
    <lineage>
        <taxon>Viruses</taxon>
        <taxon>Varidnaviria</taxon>
        <taxon>Bamfordvirae</taxon>
        <taxon>Nucleocytoviricota</taxon>
        <taxon>Megaviricetes</taxon>
        <taxon>Imitervirales</taxon>
        <taxon>Allomimiviridae</taxon>
        <taxon>Heliosvirus</taxon>
        <taxon>Heliosvirus raunefjordenense</taxon>
    </lineage>
</organism>
<evidence type="ECO:0000313" key="1">
    <source>
        <dbReference type="EMBL" id="QOI90610.1"/>
    </source>
</evidence>
<accession>A0A7L9AZ65</accession>
<name>A0A7L9AZ65_POV01</name>